<accession>A0ABW3R483</accession>
<organism evidence="1 2">
    <name type="scientific">Saccharothrix hoggarensis</name>
    <dbReference type="NCBI Taxonomy" id="913853"/>
    <lineage>
        <taxon>Bacteria</taxon>
        <taxon>Bacillati</taxon>
        <taxon>Actinomycetota</taxon>
        <taxon>Actinomycetes</taxon>
        <taxon>Pseudonocardiales</taxon>
        <taxon>Pseudonocardiaceae</taxon>
        <taxon>Saccharothrix</taxon>
    </lineage>
</organism>
<dbReference type="RefSeq" id="WP_380729001.1">
    <property type="nucleotide sequence ID" value="NZ_JBHTLK010000271.1"/>
</dbReference>
<evidence type="ECO:0000313" key="2">
    <source>
        <dbReference type="Proteomes" id="UP001597168"/>
    </source>
</evidence>
<reference evidence="2" key="1">
    <citation type="journal article" date="2019" name="Int. J. Syst. Evol. Microbiol.">
        <title>The Global Catalogue of Microorganisms (GCM) 10K type strain sequencing project: providing services to taxonomists for standard genome sequencing and annotation.</title>
        <authorList>
            <consortium name="The Broad Institute Genomics Platform"/>
            <consortium name="The Broad Institute Genome Sequencing Center for Infectious Disease"/>
            <person name="Wu L."/>
            <person name="Ma J."/>
        </authorList>
    </citation>
    <scope>NUCLEOTIDE SEQUENCE [LARGE SCALE GENOMIC DNA]</scope>
    <source>
        <strain evidence="2">CCUG 60214</strain>
    </source>
</reference>
<name>A0ABW3R483_9PSEU</name>
<keyword evidence="2" id="KW-1185">Reference proteome</keyword>
<sequence length="141" mass="14885">MDDSAACAATRYADQLRATVERLALAIGRRRPLVLCDGNIHLPTGHGIAGLVVSAHVGARVDAVLPALALSVDRWAFLVDTAGVAVPVLPPRVRLVDGGRYLPLPPSVTADGPVTWVHEPVAALPRLTTVLGLLRLSAPRW</sequence>
<evidence type="ECO:0000313" key="1">
    <source>
        <dbReference type="EMBL" id="MFD1151735.1"/>
    </source>
</evidence>
<proteinExistence type="predicted"/>
<comment type="caution">
    <text evidence="1">The sequence shown here is derived from an EMBL/GenBank/DDBJ whole genome shotgun (WGS) entry which is preliminary data.</text>
</comment>
<protein>
    <submittedName>
        <fullName evidence="1">Uncharacterized protein</fullName>
    </submittedName>
</protein>
<dbReference type="Proteomes" id="UP001597168">
    <property type="component" value="Unassembled WGS sequence"/>
</dbReference>
<gene>
    <name evidence="1" type="ORF">ACFQ3T_31760</name>
</gene>
<dbReference type="EMBL" id="JBHTLK010000271">
    <property type="protein sequence ID" value="MFD1151735.1"/>
    <property type="molecule type" value="Genomic_DNA"/>
</dbReference>